<gene>
    <name evidence="2" type="ORF">ACFFVI_11525</name>
</gene>
<keyword evidence="1" id="KW-0812">Transmembrane</keyword>
<reference evidence="2 3" key="1">
    <citation type="submission" date="2024-09" db="EMBL/GenBank/DDBJ databases">
        <authorList>
            <person name="Sun Q."/>
            <person name="Mori K."/>
        </authorList>
    </citation>
    <scope>NUCLEOTIDE SEQUENCE [LARGE SCALE GENOMIC DNA]</scope>
    <source>
        <strain evidence="2 3">TISTR 1856</strain>
    </source>
</reference>
<evidence type="ECO:0000313" key="2">
    <source>
        <dbReference type="EMBL" id="MFB9377598.1"/>
    </source>
</evidence>
<comment type="caution">
    <text evidence="2">The sequence shown here is derived from an EMBL/GenBank/DDBJ whole genome shotgun (WGS) entry which is preliminary data.</text>
</comment>
<proteinExistence type="predicted"/>
<dbReference type="EMBL" id="JBHMDM010000005">
    <property type="protein sequence ID" value="MFB9377598.1"/>
    <property type="molecule type" value="Genomic_DNA"/>
</dbReference>
<sequence length="463" mass="49247">MCRPPPAPPASTLDRVSAALHDAIRSRLWPVPLSAVVLAVVLGVALPLLDAAIDQQLPGWMTGVVFGGGSSAARDVLGAVAGAVMTVTSLTFSLTVVTLQLASNQFSPRLLRTFTGDGVVQATLALFLGTFTYSLIVLRTVRDRSDAPDWVTGGEQFVPRVAVTLSVILAVGCVVALIGFLAHLTKQIRVEPVLQAVHEEGSATLTRVAPAADADLVPVLDGTGSPVPSRLTGFVTVVDERRLLRLADEHDLLVDVTASPGAAVLQGAPAARLYHRDGRPLTAADPGLVEAVARTIRVGAERVGSQDPTFALRQILDVVLRALSPGTNDPTTAIHGIGHVSALLCELLRSGPGDALLHGDDDVTRVVLRRPDLTALLDAAVGHVLRYASADPAIARELLVLLTRLAWTRPDDEELLEQLRGRRQQVLDTVLPTSTEQDRRVLEASAGELDRVRDGRWDQRARV</sequence>
<keyword evidence="1" id="KW-0472">Membrane</keyword>
<feature type="transmembrane region" description="Helical" evidence="1">
    <location>
        <begin position="28"/>
        <end position="49"/>
    </location>
</feature>
<organism evidence="2 3">
    <name type="scientific">Kineococcus gynurae</name>
    <dbReference type="NCBI Taxonomy" id="452979"/>
    <lineage>
        <taxon>Bacteria</taxon>
        <taxon>Bacillati</taxon>
        <taxon>Actinomycetota</taxon>
        <taxon>Actinomycetes</taxon>
        <taxon>Kineosporiales</taxon>
        <taxon>Kineosporiaceae</taxon>
        <taxon>Kineococcus</taxon>
    </lineage>
</organism>
<dbReference type="Proteomes" id="UP001589748">
    <property type="component" value="Unassembled WGS sequence"/>
</dbReference>
<keyword evidence="3" id="KW-1185">Reference proteome</keyword>
<dbReference type="Pfam" id="PF10011">
    <property type="entry name" value="DUF2254"/>
    <property type="match status" value="1"/>
</dbReference>
<feature type="transmembrane region" description="Helical" evidence="1">
    <location>
        <begin position="76"/>
        <end position="99"/>
    </location>
</feature>
<keyword evidence="1" id="KW-1133">Transmembrane helix</keyword>
<protein>
    <submittedName>
        <fullName evidence="2">DUF2254 domain-containing protein</fullName>
    </submittedName>
</protein>
<name>A0ABV5LU22_9ACTN</name>
<evidence type="ECO:0000313" key="3">
    <source>
        <dbReference type="Proteomes" id="UP001589748"/>
    </source>
</evidence>
<evidence type="ECO:0000256" key="1">
    <source>
        <dbReference type="SAM" id="Phobius"/>
    </source>
</evidence>
<dbReference type="InterPro" id="IPR018723">
    <property type="entry name" value="DUF2254_membrane"/>
</dbReference>
<dbReference type="RefSeq" id="WP_380138848.1">
    <property type="nucleotide sequence ID" value="NZ_JBHLUI010000010.1"/>
</dbReference>
<feature type="transmembrane region" description="Helical" evidence="1">
    <location>
        <begin position="161"/>
        <end position="182"/>
    </location>
</feature>
<feature type="transmembrane region" description="Helical" evidence="1">
    <location>
        <begin position="119"/>
        <end position="141"/>
    </location>
</feature>
<accession>A0ABV5LU22</accession>